<keyword evidence="3" id="KW-1185">Reference proteome</keyword>
<comment type="caution">
    <text evidence="2">The sequence shown here is derived from an EMBL/GenBank/DDBJ whole genome shotgun (WGS) entry which is preliminary data.</text>
</comment>
<sequence>MAITKMPIKPVVHCILAFRDMEGGNENRPRNEEGLISVRWRNDNLPSNIQKELGPGDSMNKESTLKSEGSEQDNHSPNHMRRRKTS</sequence>
<reference evidence="2" key="1">
    <citation type="submission" date="2021-07" db="EMBL/GenBank/DDBJ databases">
        <authorList>
            <person name="Durling M."/>
        </authorList>
    </citation>
    <scope>NUCLEOTIDE SEQUENCE</scope>
</reference>
<feature type="compositionally biased region" description="Basic and acidic residues" evidence="1">
    <location>
        <begin position="59"/>
        <end position="76"/>
    </location>
</feature>
<name>A0A9N9PJ37_9HELO</name>
<dbReference type="Proteomes" id="UP000696280">
    <property type="component" value="Unassembled WGS sequence"/>
</dbReference>
<dbReference type="EMBL" id="CAJVRL010000061">
    <property type="protein sequence ID" value="CAG8955324.1"/>
    <property type="molecule type" value="Genomic_DNA"/>
</dbReference>
<gene>
    <name evidence="2" type="ORF">HYFRA_00011307</name>
</gene>
<feature type="region of interest" description="Disordered" evidence="1">
    <location>
        <begin position="43"/>
        <end position="86"/>
    </location>
</feature>
<evidence type="ECO:0000313" key="2">
    <source>
        <dbReference type="EMBL" id="CAG8955324.1"/>
    </source>
</evidence>
<proteinExistence type="predicted"/>
<accession>A0A9N9PJ37</accession>
<evidence type="ECO:0000313" key="3">
    <source>
        <dbReference type="Proteomes" id="UP000696280"/>
    </source>
</evidence>
<protein>
    <submittedName>
        <fullName evidence="2">Uncharacterized protein</fullName>
    </submittedName>
</protein>
<dbReference type="AlphaFoldDB" id="A0A9N9PJ37"/>
<evidence type="ECO:0000256" key="1">
    <source>
        <dbReference type="SAM" id="MobiDB-lite"/>
    </source>
</evidence>
<organism evidence="2 3">
    <name type="scientific">Hymenoscyphus fraxineus</name>
    <dbReference type="NCBI Taxonomy" id="746836"/>
    <lineage>
        <taxon>Eukaryota</taxon>
        <taxon>Fungi</taxon>
        <taxon>Dikarya</taxon>
        <taxon>Ascomycota</taxon>
        <taxon>Pezizomycotina</taxon>
        <taxon>Leotiomycetes</taxon>
        <taxon>Helotiales</taxon>
        <taxon>Helotiaceae</taxon>
        <taxon>Hymenoscyphus</taxon>
    </lineage>
</organism>